<proteinExistence type="predicted"/>
<sequence>MQFDITHEELRSFAMGFYRFSLVEGPMRFVRFSDSARGEEGKFGRFWMHASDVEALLARLATGRELIDRVSDGWAICDDWGDKACMWVMTLPAKVRIPAAIGKAHFQPTISKDTQRKQKDLAKWNASDEPVYWLVTDRSYAGGGLQYVIPVRATDRQINKDIAALIGPQLATAMVATNPGLFLSGW</sequence>
<gene>
    <name evidence="1" type="ORF">KEC54_19735</name>
</gene>
<evidence type="ECO:0000313" key="2">
    <source>
        <dbReference type="Proteomes" id="UP001223720"/>
    </source>
</evidence>
<dbReference type="Proteomes" id="UP001223720">
    <property type="component" value="Chromosome"/>
</dbReference>
<dbReference type="AlphaFoldDB" id="A0AAX3WDM6"/>
<accession>A0AAX3WDM6</accession>
<organism evidence="1 2">
    <name type="scientific">Methylorubrum extorquens</name>
    <name type="common">Methylobacterium dichloromethanicum</name>
    <name type="synonym">Methylobacterium extorquens</name>
    <dbReference type="NCBI Taxonomy" id="408"/>
    <lineage>
        <taxon>Bacteria</taxon>
        <taxon>Pseudomonadati</taxon>
        <taxon>Pseudomonadota</taxon>
        <taxon>Alphaproteobacteria</taxon>
        <taxon>Hyphomicrobiales</taxon>
        <taxon>Methylobacteriaceae</taxon>
        <taxon>Methylorubrum</taxon>
    </lineage>
</organism>
<name>A0AAX3WDM6_METEX</name>
<dbReference type="EMBL" id="CP073633">
    <property type="protein sequence ID" value="WHQ68591.1"/>
    <property type="molecule type" value="Genomic_DNA"/>
</dbReference>
<reference evidence="1" key="1">
    <citation type="journal article" date="2022" name="Biotechnol. Bioprocess Eng.">
        <title>Pan-genome Analysis Reveals Comparative Genomic Features of Central Metabolic Pathways in Methylorubrum extorquens.</title>
        <authorList>
            <person name="Lee G.M."/>
            <person name="Scott-Nevros Z.K."/>
            <person name="Lee S.-M."/>
            <person name="Kim D."/>
        </authorList>
    </citation>
    <scope>NUCLEOTIDE SEQUENCE</scope>
    <source>
        <strain evidence="1">ATCC 55366</strain>
    </source>
</reference>
<evidence type="ECO:0000313" key="1">
    <source>
        <dbReference type="EMBL" id="WHQ68591.1"/>
    </source>
</evidence>
<protein>
    <submittedName>
        <fullName evidence="1">Uncharacterized protein</fullName>
    </submittedName>
</protein>
<dbReference type="RefSeq" id="WP_283535194.1">
    <property type="nucleotide sequence ID" value="NZ_CP073633.1"/>
</dbReference>